<evidence type="ECO:0000259" key="1">
    <source>
        <dbReference type="Pfam" id="PF08473"/>
    </source>
</evidence>
<proteinExistence type="predicted"/>
<dbReference type="Ensembl" id="ENSHHUT00000022309.1">
    <property type="protein sequence ID" value="ENSHHUP00000021503.1"/>
    <property type="gene ID" value="ENSHHUG00000013467.1"/>
</dbReference>
<evidence type="ECO:0000313" key="2">
    <source>
        <dbReference type="Ensembl" id="ENSHHUP00000021503.1"/>
    </source>
</evidence>
<name>A0A4W5KVU8_9TELE</name>
<sequence length="80" mass="8799">MTNFINATLKINCKDEICGCQRNDEHVDCVILDDGGFLVMANRDEYIGQVSHSHPTLIPLILPCSALLNPKSTLAQLKST</sequence>
<dbReference type="Proteomes" id="UP000314982">
    <property type="component" value="Unassembled WGS sequence"/>
</dbReference>
<dbReference type="InterPro" id="IPR013680">
    <property type="entry name" value="VDCC_a2/dsu"/>
</dbReference>
<organism evidence="2 3">
    <name type="scientific">Hucho hucho</name>
    <name type="common">huchen</name>
    <dbReference type="NCBI Taxonomy" id="62062"/>
    <lineage>
        <taxon>Eukaryota</taxon>
        <taxon>Metazoa</taxon>
        <taxon>Chordata</taxon>
        <taxon>Craniata</taxon>
        <taxon>Vertebrata</taxon>
        <taxon>Euteleostomi</taxon>
        <taxon>Actinopterygii</taxon>
        <taxon>Neopterygii</taxon>
        <taxon>Teleostei</taxon>
        <taxon>Protacanthopterygii</taxon>
        <taxon>Salmoniformes</taxon>
        <taxon>Salmonidae</taxon>
        <taxon>Salmoninae</taxon>
        <taxon>Hucho</taxon>
    </lineage>
</organism>
<dbReference type="AlphaFoldDB" id="A0A4W5KVU8"/>
<feature type="domain" description="Voltage-dependent calcium channel alpha-2/delta subunit conserved region" evidence="1">
    <location>
        <begin position="1"/>
        <end position="59"/>
    </location>
</feature>
<reference evidence="2" key="3">
    <citation type="submission" date="2025-09" db="UniProtKB">
        <authorList>
            <consortium name="Ensembl"/>
        </authorList>
    </citation>
    <scope>IDENTIFICATION</scope>
</reference>
<accession>A0A4W5KVU8</accession>
<evidence type="ECO:0000313" key="3">
    <source>
        <dbReference type="Proteomes" id="UP000314982"/>
    </source>
</evidence>
<dbReference type="GeneTree" id="ENSGT00940000155209"/>
<reference evidence="2" key="2">
    <citation type="submission" date="2025-08" db="UniProtKB">
        <authorList>
            <consortium name="Ensembl"/>
        </authorList>
    </citation>
    <scope>IDENTIFICATION</scope>
</reference>
<keyword evidence="3" id="KW-1185">Reference proteome</keyword>
<dbReference type="Pfam" id="PF08473">
    <property type="entry name" value="VGCC_alpha2"/>
    <property type="match status" value="1"/>
</dbReference>
<protein>
    <recommendedName>
        <fullName evidence="1">Voltage-dependent calcium channel alpha-2/delta subunit conserved region domain-containing protein</fullName>
    </recommendedName>
</protein>
<reference evidence="3" key="1">
    <citation type="submission" date="2018-06" db="EMBL/GenBank/DDBJ databases">
        <title>Genome assembly of Danube salmon.</title>
        <authorList>
            <person name="Macqueen D.J."/>
            <person name="Gundappa M.K."/>
        </authorList>
    </citation>
    <scope>NUCLEOTIDE SEQUENCE [LARGE SCALE GENOMIC DNA]</scope>
</reference>